<organism evidence="1 2">
    <name type="scientific">Pseudomonas capsici</name>
    <dbReference type="NCBI Taxonomy" id="2810614"/>
    <lineage>
        <taxon>Bacteria</taxon>
        <taxon>Pseudomonadati</taxon>
        <taxon>Pseudomonadota</taxon>
        <taxon>Gammaproteobacteria</taxon>
        <taxon>Pseudomonadales</taxon>
        <taxon>Pseudomonadaceae</taxon>
        <taxon>Pseudomonas</taxon>
    </lineage>
</organism>
<evidence type="ECO:0000313" key="1">
    <source>
        <dbReference type="EMBL" id="MCV4378526.1"/>
    </source>
</evidence>
<dbReference type="RefSeq" id="WP_206402730.1">
    <property type="nucleotide sequence ID" value="NZ_JAFGZD010000015.1"/>
</dbReference>
<keyword evidence="2" id="KW-1185">Reference proteome</keyword>
<dbReference type="GeneID" id="93562913"/>
<comment type="caution">
    <text evidence="1">The sequence shown here is derived from an EMBL/GenBank/DDBJ whole genome shotgun (WGS) entry which is preliminary data.</text>
</comment>
<protein>
    <submittedName>
        <fullName evidence="1">Uncharacterized protein</fullName>
    </submittedName>
</protein>
<reference evidence="1 2" key="1">
    <citation type="submission" date="2022-10" db="EMBL/GenBank/DDBJ databases">
        <title>Characterization of Pseudomonas capsici strains from pepper and tomato in Georgia.</title>
        <authorList>
            <person name="Zhao M."/>
            <person name="Dutta B."/>
        </authorList>
    </citation>
    <scope>NUCLEOTIDE SEQUENCE [LARGE SCALE GENOMIC DNA]</scope>
    <source>
        <strain evidence="1 2">Pc20-5</strain>
    </source>
</reference>
<accession>A0ABT3C0D0</accession>
<dbReference type="EMBL" id="JAOXML010000016">
    <property type="protein sequence ID" value="MCV4378526.1"/>
    <property type="molecule type" value="Genomic_DNA"/>
</dbReference>
<gene>
    <name evidence="1" type="ORF">OH718_18155</name>
</gene>
<proteinExistence type="predicted"/>
<evidence type="ECO:0000313" key="2">
    <source>
        <dbReference type="Proteomes" id="UP001207294"/>
    </source>
</evidence>
<sequence length="168" mass="18430">MMKSIEPFVALKLRLIAFFAAIWGAYSLFRAEQSLIRESSYSIFIGALYKKMNKAKLDCSPQSNKTGVSMPCLPLIDSTPGTGQSGHHARHINVFNGLPSNPARHCVRPDSSAMSSSHTGHQLCATATFHIEQYHYSGMNGVTDAAHPANRQMPPYRLFVPAETSCTT</sequence>
<dbReference type="Proteomes" id="UP001207294">
    <property type="component" value="Unassembled WGS sequence"/>
</dbReference>
<name>A0ABT3C0D0_9PSED</name>